<dbReference type="GO" id="GO:0008356">
    <property type="term" value="P:asymmetric cell division"/>
    <property type="evidence" value="ECO:0007669"/>
    <property type="project" value="InterPro"/>
</dbReference>
<organism evidence="3 4">
    <name type="scientific">Collichthys lucidus</name>
    <name type="common">Big head croaker</name>
    <name type="synonym">Sciaena lucida</name>
    <dbReference type="NCBI Taxonomy" id="240159"/>
    <lineage>
        <taxon>Eukaryota</taxon>
        <taxon>Metazoa</taxon>
        <taxon>Chordata</taxon>
        <taxon>Craniata</taxon>
        <taxon>Vertebrata</taxon>
        <taxon>Euteleostomi</taxon>
        <taxon>Actinopterygii</taxon>
        <taxon>Neopterygii</taxon>
        <taxon>Teleostei</taxon>
        <taxon>Neoteleostei</taxon>
        <taxon>Acanthomorphata</taxon>
        <taxon>Eupercaria</taxon>
        <taxon>Sciaenidae</taxon>
        <taxon>Collichthys</taxon>
    </lineage>
</organism>
<dbReference type="EMBL" id="CM014084">
    <property type="protein sequence ID" value="TKS73936.1"/>
    <property type="molecule type" value="Genomic_DNA"/>
</dbReference>
<dbReference type="GO" id="GO:0009786">
    <property type="term" value="P:regulation of asymmetric cell division"/>
    <property type="evidence" value="ECO:0007669"/>
    <property type="project" value="TreeGrafter"/>
</dbReference>
<dbReference type="GO" id="GO:0045176">
    <property type="term" value="P:apical protein localization"/>
    <property type="evidence" value="ECO:0007669"/>
    <property type="project" value="TreeGrafter"/>
</dbReference>
<dbReference type="SUPFAM" id="SSF48371">
    <property type="entry name" value="ARM repeat"/>
    <property type="match status" value="1"/>
</dbReference>
<protein>
    <submittedName>
        <fullName evidence="3">Protein inscuteable-like protein</fullName>
    </submittedName>
</protein>
<sequence length="719" mass="79971">MLHKCSEQNINTKHFHFSHSSRMQSLQVDSVQRWMEDLRHMTEVECMCVLQAKPIGVEEDAQQGELIVASGVGAGDHVARNNLQTLLRRALVVSTELGKMFQRLEKGRWQRVHSTAVRANCHVRSLVHEYSTARSTPPEMQKYEKSLLEKCMELTNITERCLHTDDEFFLKSMREAIHEILTDVSDSFSNMIDMALANEIRVLIKQIDSSDNVHTIGSAISNLLSLTQDGPQLCSIIAKIRQDRPDSKSQLDISWPAASRILLIRLFLVAHTHAHTSFTARLSDQFCQLPLRVNIDHKCRLLMHFYLSIGTTLLNSLFLPGMAVEQYCVGSEQGRAVRLQGSMIIRYKPRQHVRCSVLDMPAQCNGLIRIMVVVTGFVSLREGAVVALFKICRQDRFRDLYAHALRTVASICCVEEGINQLDKIIIKDYMVPNVCCMLSDVKVDGILCLADILTDETSVEAARAEAAAVVAQITSPHHTSTQHLASFLESMHDIVTALIKLCESASCGEVFLLASAALANITFFDSMACEILLQLNAIQILLQACRDRQRVDTPYSKDQVVTILANLSVLEQCASEVLQQQGIERLLLLLGEKPSSASPSEGAACERVQQKAAVTLARLSRDPDVAQTAIQLKAVPRLIELCRSPTERNNSDSVLVACLGTCAEPGLVTLQPSVETIELLRVCVVQHTCGTVFRGLCDRICSCLALLRLDEICIDTEEN</sequence>
<dbReference type="InterPro" id="IPR039921">
    <property type="entry name" value="Inscuteable"/>
</dbReference>
<dbReference type="Proteomes" id="UP000298787">
    <property type="component" value="Chromosome 7"/>
</dbReference>
<reference evidence="3 4" key="1">
    <citation type="submission" date="2019-01" db="EMBL/GenBank/DDBJ databases">
        <title>Genome Assembly of Collichthys lucidus.</title>
        <authorList>
            <person name="Cai M."/>
            <person name="Xiao S."/>
        </authorList>
    </citation>
    <scope>NUCLEOTIDE SEQUENCE [LARGE SCALE GENOMIC DNA]</scope>
    <source>
        <strain evidence="3">JT15FE1705JMU</strain>
        <tissue evidence="3">Muscle</tissue>
    </source>
</reference>
<dbReference type="STRING" id="240159.A0A4U5UGS9"/>
<gene>
    <name evidence="3" type="ORF">D9C73_008017</name>
</gene>
<proteinExistence type="predicted"/>
<evidence type="ECO:0000313" key="4">
    <source>
        <dbReference type="Proteomes" id="UP000298787"/>
    </source>
</evidence>
<feature type="domain" description="Protein inscuteable homologue C-terminal" evidence="2">
    <location>
        <begin position="89"/>
        <end position="239"/>
    </location>
</feature>
<dbReference type="Pfam" id="PF16748">
    <property type="entry name" value="INSC_LBD"/>
    <property type="match status" value="1"/>
</dbReference>
<dbReference type="GO" id="GO:0045179">
    <property type="term" value="C:apical cortex"/>
    <property type="evidence" value="ECO:0007669"/>
    <property type="project" value="TreeGrafter"/>
</dbReference>
<evidence type="ECO:0000259" key="2">
    <source>
        <dbReference type="Pfam" id="PF19427"/>
    </source>
</evidence>
<dbReference type="InterPro" id="IPR011989">
    <property type="entry name" value="ARM-like"/>
</dbReference>
<evidence type="ECO:0000259" key="1">
    <source>
        <dbReference type="Pfam" id="PF16748"/>
    </source>
</evidence>
<dbReference type="InterPro" id="IPR016024">
    <property type="entry name" value="ARM-type_fold"/>
</dbReference>
<keyword evidence="4" id="KW-1185">Reference proteome</keyword>
<dbReference type="InterPro" id="IPR038205">
    <property type="entry name" value="INSC_LBD_sf"/>
</dbReference>
<feature type="domain" description="Protein inscuteable homologue LGN-binding" evidence="1">
    <location>
        <begin position="26"/>
        <end position="72"/>
    </location>
</feature>
<dbReference type="InterPro" id="IPR031938">
    <property type="entry name" value="INSC_LBD"/>
</dbReference>
<feature type="domain" description="Protein inscuteable homologue C-terminal" evidence="2">
    <location>
        <begin position="381"/>
        <end position="661"/>
    </location>
</feature>
<name>A0A4U5UGS9_COLLU</name>
<dbReference type="CDD" id="cd21966">
    <property type="entry name" value="INSC_LBD"/>
    <property type="match status" value="1"/>
</dbReference>
<accession>A0A4U5UGS9</accession>
<dbReference type="PANTHER" id="PTHR21386">
    <property type="entry name" value="INSCUTEABLE"/>
    <property type="match status" value="1"/>
</dbReference>
<dbReference type="Gene3D" id="1.25.10.10">
    <property type="entry name" value="Leucine-rich Repeat Variant"/>
    <property type="match status" value="1"/>
</dbReference>
<dbReference type="GO" id="GO:0008093">
    <property type="term" value="F:cytoskeletal anchor activity"/>
    <property type="evidence" value="ECO:0007669"/>
    <property type="project" value="TreeGrafter"/>
</dbReference>
<dbReference type="InterPro" id="IPR045789">
    <property type="entry name" value="Insc_C"/>
</dbReference>
<dbReference type="Pfam" id="PF19427">
    <property type="entry name" value="Insc_C"/>
    <property type="match status" value="2"/>
</dbReference>
<evidence type="ECO:0000313" key="3">
    <source>
        <dbReference type="EMBL" id="TKS73936.1"/>
    </source>
</evidence>
<dbReference type="Gene3D" id="6.20.200.10">
    <property type="entry name" value="Inscuteable LGN-binding domain"/>
    <property type="match status" value="1"/>
</dbReference>
<dbReference type="PANTHER" id="PTHR21386:SF0">
    <property type="entry name" value="PROTEIN INSCUTEABLE HOMOLOG"/>
    <property type="match status" value="1"/>
</dbReference>
<dbReference type="GO" id="GO:0000132">
    <property type="term" value="P:establishment of mitotic spindle orientation"/>
    <property type="evidence" value="ECO:0007669"/>
    <property type="project" value="TreeGrafter"/>
</dbReference>
<dbReference type="AlphaFoldDB" id="A0A4U5UGS9"/>